<sequence length="191" mass="20841">MAVTVEELFLLRPCALLWVIPAGVRGPKTKLSDGSPVGTMAAACGRHSVVSGNMLPRFYLCIVSGTMCWRLCDCRMEGRERKEVRERRGQGSHWVSCRGRHCQPNPAPLLSGTLSLTLCRIVVDATSTQRGSGCRTATSATGRRHTCCCVQRGQSVWHSGVPTTSSRSLHTTPSTGCGVFASWRTLRWSSF</sequence>
<dbReference type="EMBL" id="AYLP01000886">
    <property type="protein sequence ID" value="ESS55340.1"/>
    <property type="molecule type" value="Genomic_DNA"/>
</dbReference>
<evidence type="ECO:0000313" key="2">
    <source>
        <dbReference type="EMBL" id="ESS55340.1"/>
    </source>
</evidence>
<accession>V5A3H8</accession>
<reference evidence="2 3" key="1">
    <citation type="journal article" date="2014" name="Genome Announc.">
        <title>Trypanosoma cruzi Clone Dm28c Draft Genome Sequence.</title>
        <authorList>
            <person name="Grisard E.C."/>
            <person name="Teixeira S.M."/>
            <person name="de Almeida L.G."/>
            <person name="Stoco P.H."/>
            <person name="Gerber A.L."/>
            <person name="Talavera-Lopez C."/>
            <person name="Lima O.C."/>
            <person name="Andersson B."/>
            <person name="de Vasconcelos A.T."/>
        </authorList>
    </citation>
    <scope>NUCLEOTIDE SEQUENCE [LARGE SCALE GENOMIC DNA]</scope>
    <source>
        <strain evidence="2 3">Dm28c</strain>
    </source>
</reference>
<evidence type="ECO:0008006" key="4">
    <source>
        <dbReference type="Google" id="ProtNLM"/>
    </source>
</evidence>
<gene>
    <name evidence="2" type="ORF">TCDM_13195</name>
</gene>
<name>V5A3H8_TRYCR</name>
<protein>
    <recommendedName>
        <fullName evidence="4">Secreted protein</fullName>
    </recommendedName>
</protein>
<evidence type="ECO:0000313" key="3">
    <source>
        <dbReference type="Proteomes" id="UP000017861"/>
    </source>
</evidence>
<dbReference type="Proteomes" id="UP000017861">
    <property type="component" value="Unassembled WGS sequence"/>
</dbReference>
<feature type="chain" id="PRO_5004730494" description="Secreted protein" evidence="1">
    <location>
        <begin position="27"/>
        <end position="191"/>
    </location>
</feature>
<dbReference type="AlphaFoldDB" id="V5A3H8"/>
<comment type="caution">
    <text evidence="2">The sequence shown here is derived from an EMBL/GenBank/DDBJ whole genome shotgun (WGS) entry which is preliminary data.</text>
</comment>
<evidence type="ECO:0000256" key="1">
    <source>
        <dbReference type="SAM" id="SignalP"/>
    </source>
</evidence>
<feature type="signal peptide" evidence="1">
    <location>
        <begin position="1"/>
        <end position="26"/>
    </location>
</feature>
<dbReference type="VEuPathDB" id="TriTrypDB:TCDM_13195"/>
<organism evidence="2 3">
    <name type="scientific">Trypanosoma cruzi Dm28c</name>
    <dbReference type="NCBI Taxonomy" id="1416333"/>
    <lineage>
        <taxon>Eukaryota</taxon>
        <taxon>Discoba</taxon>
        <taxon>Euglenozoa</taxon>
        <taxon>Kinetoplastea</taxon>
        <taxon>Metakinetoplastina</taxon>
        <taxon>Trypanosomatida</taxon>
        <taxon>Trypanosomatidae</taxon>
        <taxon>Trypanosoma</taxon>
        <taxon>Schizotrypanum</taxon>
    </lineage>
</organism>
<proteinExistence type="predicted"/>
<keyword evidence="1" id="KW-0732">Signal</keyword>